<name>A0A5N8VN69_9ACTN</name>
<evidence type="ECO:0000256" key="1">
    <source>
        <dbReference type="SAM" id="MobiDB-lite"/>
    </source>
</evidence>
<feature type="region of interest" description="Disordered" evidence="1">
    <location>
        <begin position="1"/>
        <end position="23"/>
    </location>
</feature>
<organism evidence="2 3">
    <name type="scientific">Streptomyces adustus</name>
    <dbReference type="NCBI Taxonomy" id="1609272"/>
    <lineage>
        <taxon>Bacteria</taxon>
        <taxon>Bacillati</taxon>
        <taxon>Actinomycetota</taxon>
        <taxon>Actinomycetes</taxon>
        <taxon>Kitasatosporales</taxon>
        <taxon>Streptomycetaceae</taxon>
        <taxon>Streptomyces</taxon>
    </lineage>
</organism>
<accession>A0A5N8VN69</accession>
<dbReference type="RefSeq" id="WP_152894348.1">
    <property type="nucleotide sequence ID" value="NZ_VJZD01000244.1"/>
</dbReference>
<reference evidence="2 3" key="1">
    <citation type="submission" date="2019-07" db="EMBL/GenBank/DDBJ databases">
        <title>New species of Amycolatopsis and Streptomyces.</title>
        <authorList>
            <person name="Duangmal K."/>
            <person name="Teo W.F.A."/>
            <person name="Lipun K."/>
        </authorList>
    </citation>
    <scope>NUCLEOTIDE SEQUENCE [LARGE SCALE GENOMIC DNA]</scope>
    <source>
        <strain evidence="2 3">NBRC 109810</strain>
    </source>
</reference>
<evidence type="ECO:0000313" key="3">
    <source>
        <dbReference type="Proteomes" id="UP000325849"/>
    </source>
</evidence>
<proteinExistence type="predicted"/>
<protein>
    <submittedName>
        <fullName evidence="2">Uncharacterized protein</fullName>
    </submittedName>
</protein>
<evidence type="ECO:0000313" key="2">
    <source>
        <dbReference type="EMBL" id="MPY36721.1"/>
    </source>
</evidence>
<dbReference type="EMBL" id="VJZD01000244">
    <property type="protein sequence ID" value="MPY36721.1"/>
    <property type="molecule type" value="Genomic_DNA"/>
</dbReference>
<gene>
    <name evidence="2" type="ORF">FNH09_37540</name>
</gene>
<feature type="region of interest" description="Disordered" evidence="1">
    <location>
        <begin position="174"/>
        <end position="193"/>
    </location>
</feature>
<feature type="compositionally biased region" description="Basic residues" evidence="1">
    <location>
        <begin position="9"/>
        <end position="22"/>
    </location>
</feature>
<sequence>MTTTATPTARKRCRKTRTKKVNPRPPILASTLAATEIDLAPGREHMVCPDCRTWCPITGMNGTPKLVPHHTDPAGTPNTRRCTAGSDRRVTIDVTVGSWSTTLIEARPTIDSRRPTKVLPKPAPAPARAVAHIAARRQPVGRGPWILREMAWASAALEADRTDARRAQLPVGEVPTDAPAVPLTTLHPKHPMH</sequence>
<comment type="caution">
    <text evidence="2">The sequence shown here is derived from an EMBL/GenBank/DDBJ whole genome shotgun (WGS) entry which is preliminary data.</text>
</comment>
<dbReference type="OrthoDB" id="3478151at2"/>
<dbReference type="Proteomes" id="UP000325849">
    <property type="component" value="Unassembled WGS sequence"/>
</dbReference>
<keyword evidence="3" id="KW-1185">Reference proteome</keyword>
<dbReference type="AlphaFoldDB" id="A0A5N8VN69"/>